<reference evidence="1 2" key="1">
    <citation type="journal article" date="2015" name="Nat. Commun.">
        <title>Lucilia cuprina genome unlocks parasitic fly biology to underpin future interventions.</title>
        <authorList>
            <person name="Anstead C.A."/>
            <person name="Korhonen P.K."/>
            <person name="Young N.D."/>
            <person name="Hall R.S."/>
            <person name="Jex A.R."/>
            <person name="Murali S.C."/>
            <person name="Hughes D.S."/>
            <person name="Lee S.F."/>
            <person name="Perry T."/>
            <person name="Stroehlein A.J."/>
            <person name="Ansell B.R."/>
            <person name="Breugelmans B."/>
            <person name="Hofmann A."/>
            <person name="Qu J."/>
            <person name="Dugan S."/>
            <person name="Lee S.L."/>
            <person name="Chao H."/>
            <person name="Dinh H."/>
            <person name="Han Y."/>
            <person name="Doddapaneni H.V."/>
            <person name="Worley K.C."/>
            <person name="Muzny D.M."/>
            <person name="Ioannidis P."/>
            <person name="Waterhouse R.M."/>
            <person name="Zdobnov E.M."/>
            <person name="James P.J."/>
            <person name="Bagnall N.H."/>
            <person name="Kotze A.C."/>
            <person name="Gibbs R.A."/>
            <person name="Richards S."/>
            <person name="Batterham P."/>
            <person name="Gasser R.B."/>
        </authorList>
    </citation>
    <scope>NUCLEOTIDE SEQUENCE [LARGE SCALE GENOMIC DNA]</scope>
    <source>
        <strain evidence="1 2">LS</strain>
        <tissue evidence="1">Full body</tissue>
    </source>
</reference>
<dbReference type="EMBL" id="JRES01000787">
    <property type="protein sequence ID" value="KNC28340.1"/>
    <property type="molecule type" value="Genomic_DNA"/>
</dbReference>
<comment type="caution">
    <text evidence="1">The sequence shown here is derived from an EMBL/GenBank/DDBJ whole genome shotgun (WGS) entry which is preliminary data.</text>
</comment>
<keyword evidence="2" id="KW-1185">Reference proteome</keyword>
<dbReference type="AlphaFoldDB" id="A0A0L0C7U3"/>
<evidence type="ECO:0000313" key="2">
    <source>
        <dbReference type="Proteomes" id="UP000037069"/>
    </source>
</evidence>
<accession>A0A0L0C7U3</accession>
<organism evidence="1 2">
    <name type="scientific">Lucilia cuprina</name>
    <name type="common">Green bottle fly</name>
    <name type="synonym">Australian sheep blowfly</name>
    <dbReference type="NCBI Taxonomy" id="7375"/>
    <lineage>
        <taxon>Eukaryota</taxon>
        <taxon>Metazoa</taxon>
        <taxon>Ecdysozoa</taxon>
        <taxon>Arthropoda</taxon>
        <taxon>Hexapoda</taxon>
        <taxon>Insecta</taxon>
        <taxon>Pterygota</taxon>
        <taxon>Neoptera</taxon>
        <taxon>Endopterygota</taxon>
        <taxon>Diptera</taxon>
        <taxon>Brachycera</taxon>
        <taxon>Muscomorpha</taxon>
        <taxon>Oestroidea</taxon>
        <taxon>Calliphoridae</taxon>
        <taxon>Luciliinae</taxon>
        <taxon>Lucilia</taxon>
    </lineage>
</organism>
<name>A0A0L0C7U3_LUCCU</name>
<protein>
    <submittedName>
        <fullName evidence="1">Uncharacterized protein</fullName>
    </submittedName>
</protein>
<gene>
    <name evidence="1" type="ORF">FF38_01735</name>
</gene>
<sequence>MWPGGMKCQLVPSLLRGSAKSLESELLEWLCKARSSLVAPTKVVPQSEYKSVQGPLRERNRLNAARKASVVRADPYENLHEAGVRHTIEEKILAPGRRLFRKSLLSEAGVGHTIEEKILAPGPGVGHNIEEKILASGRRLFRKSLLSEAGVEHTIEEKILAPGRRPSIQEIFINGF</sequence>
<proteinExistence type="predicted"/>
<dbReference type="Proteomes" id="UP000037069">
    <property type="component" value="Unassembled WGS sequence"/>
</dbReference>
<evidence type="ECO:0000313" key="1">
    <source>
        <dbReference type="EMBL" id="KNC28340.1"/>
    </source>
</evidence>